<dbReference type="Proteomes" id="UP000306954">
    <property type="component" value="Unassembled WGS sequence"/>
</dbReference>
<keyword evidence="1" id="KW-1133">Transmembrane helix</keyword>
<dbReference type="EMBL" id="SPOI01000260">
    <property type="protein sequence ID" value="TIB30471.1"/>
    <property type="molecule type" value="Genomic_DNA"/>
</dbReference>
<protein>
    <recommendedName>
        <fullName evidence="6">DUF1772-domain-containing protein</fullName>
    </recommendedName>
</protein>
<dbReference type="EMBL" id="SPOF01000006">
    <property type="protein sequence ID" value="TIB15715.1"/>
    <property type="molecule type" value="Genomic_DNA"/>
</dbReference>
<dbReference type="OMA" id="TASWPLI"/>
<comment type="caution">
    <text evidence="2">The sequence shown here is derived from an EMBL/GenBank/DDBJ whole genome shotgun (WGS) entry which is preliminary data.</text>
</comment>
<keyword evidence="1" id="KW-0812">Transmembrane</keyword>
<evidence type="ECO:0000313" key="3">
    <source>
        <dbReference type="EMBL" id="TIB30471.1"/>
    </source>
</evidence>
<feature type="transmembrane region" description="Helical" evidence="1">
    <location>
        <begin position="79"/>
        <end position="97"/>
    </location>
</feature>
<feature type="transmembrane region" description="Helical" evidence="1">
    <location>
        <begin position="6"/>
        <end position="30"/>
    </location>
</feature>
<accession>A0A4T0HP32</accession>
<name>A0A4T0HP32_WALIC</name>
<sequence length="155" mass="16897">MSKPSILLALGTGFAGITTGFTASWPLIWYSPLSNASNSNTVKLLHHSYKNAVKTIPPLVLTATACFSVSAYLSNRAVLSAPAILIFSLFPYTRIFVLPVNKKLFKKTNEPEGVVDRDNTVNALLYKWMLIHCGRIALAAASTTLGFVQLLQLIK</sequence>
<evidence type="ECO:0000313" key="4">
    <source>
        <dbReference type="Proteomes" id="UP000306954"/>
    </source>
</evidence>
<dbReference type="Pfam" id="PF08592">
    <property type="entry name" value="Anthrone_oxy"/>
    <property type="match status" value="1"/>
</dbReference>
<dbReference type="OrthoDB" id="5954308at2759"/>
<proteinExistence type="predicted"/>
<evidence type="ECO:0000313" key="5">
    <source>
        <dbReference type="Proteomes" id="UP000310689"/>
    </source>
</evidence>
<dbReference type="Proteomes" id="UP000310689">
    <property type="component" value="Unassembled WGS sequence"/>
</dbReference>
<organism evidence="2 4">
    <name type="scientific">Wallemia ichthyophaga</name>
    <dbReference type="NCBI Taxonomy" id="245174"/>
    <lineage>
        <taxon>Eukaryota</taxon>
        <taxon>Fungi</taxon>
        <taxon>Dikarya</taxon>
        <taxon>Basidiomycota</taxon>
        <taxon>Wallemiomycotina</taxon>
        <taxon>Wallemiomycetes</taxon>
        <taxon>Wallemiales</taxon>
        <taxon>Wallemiaceae</taxon>
        <taxon>Wallemia</taxon>
    </lineage>
</organism>
<dbReference type="AlphaFoldDB" id="A0A4T0HP32"/>
<evidence type="ECO:0008006" key="6">
    <source>
        <dbReference type="Google" id="ProtNLM"/>
    </source>
</evidence>
<gene>
    <name evidence="3" type="ORF">E3P86_03495</name>
    <name evidence="2" type="ORF">E3P90_00734</name>
</gene>
<reference evidence="4 5" key="1">
    <citation type="submission" date="2019-03" db="EMBL/GenBank/DDBJ databases">
        <title>Sequencing 23 genomes of Wallemia ichthyophaga.</title>
        <authorList>
            <person name="Gostincar C."/>
        </authorList>
    </citation>
    <scope>NUCLEOTIDE SEQUENCE [LARGE SCALE GENOMIC DNA]</scope>
    <source>
        <strain evidence="3 5">EXF-6200</strain>
        <strain evidence="2 4">EXF-8621</strain>
    </source>
</reference>
<evidence type="ECO:0000256" key="1">
    <source>
        <dbReference type="SAM" id="Phobius"/>
    </source>
</evidence>
<dbReference type="InterPro" id="IPR013901">
    <property type="entry name" value="Anthrone_oxy"/>
</dbReference>
<evidence type="ECO:0000313" key="2">
    <source>
        <dbReference type="EMBL" id="TIB15715.1"/>
    </source>
</evidence>
<keyword evidence="1" id="KW-0472">Membrane</keyword>